<gene>
    <name evidence="1" type="ORF">WN51_12441</name>
</gene>
<dbReference type="EMBL" id="KQ435756">
    <property type="protein sequence ID" value="KOX76011.1"/>
    <property type="molecule type" value="Genomic_DNA"/>
</dbReference>
<proteinExistence type="predicted"/>
<reference evidence="1 2" key="1">
    <citation type="submission" date="2015-07" db="EMBL/GenBank/DDBJ databases">
        <title>The genome of Melipona quadrifasciata.</title>
        <authorList>
            <person name="Pan H."/>
            <person name="Kapheim K."/>
        </authorList>
    </citation>
    <scope>NUCLEOTIDE SEQUENCE [LARGE SCALE GENOMIC DNA]</scope>
    <source>
        <strain evidence="1">0111107301</strain>
        <tissue evidence="1">Whole body</tissue>
    </source>
</reference>
<evidence type="ECO:0000313" key="2">
    <source>
        <dbReference type="Proteomes" id="UP000053105"/>
    </source>
</evidence>
<protein>
    <submittedName>
        <fullName evidence="1">Uncharacterized protein</fullName>
    </submittedName>
</protein>
<dbReference type="AlphaFoldDB" id="A0A0N0BHB5"/>
<dbReference type="Proteomes" id="UP000053105">
    <property type="component" value="Unassembled WGS sequence"/>
</dbReference>
<sequence length="117" mass="11964">MTLLLVAVGADSGGGGGGGGAGASGAGGGGSCGSGGGGGTGGGGGAVTSRVRWWWSPYASPALTKREDWRPFVPKFYCCVFGNSVYQWTHSVCKHELNVNQTTNFYTFLYGMKPKEC</sequence>
<name>A0A0N0BHB5_9HYME</name>
<organism evidence="1 2">
    <name type="scientific">Melipona quadrifasciata</name>
    <dbReference type="NCBI Taxonomy" id="166423"/>
    <lineage>
        <taxon>Eukaryota</taxon>
        <taxon>Metazoa</taxon>
        <taxon>Ecdysozoa</taxon>
        <taxon>Arthropoda</taxon>
        <taxon>Hexapoda</taxon>
        <taxon>Insecta</taxon>
        <taxon>Pterygota</taxon>
        <taxon>Neoptera</taxon>
        <taxon>Endopterygota</taxon>
        <taxon>Hymenoptera</taxon>
        <taxon>Apocrita</taxon>
        <taxon>Aculeata</taxon>
        <taxon>Apoidea</taxon>
        <taxon>Anthophila</taxon>
        <taxon>Apidae</taxon>
        <taxon>Melipona</taxon>
    </lineage>
</organism>
<accession>A0A0N0BHB5</accession>
<evidence type="ECO:0000313" key="1">
    <source>
        <dbReference type="EMBL" id="KOX76011.1"/>
    </source>
</evidence>
<keyword evidence="2" id="KW-1185">Reference proteome</keyword>